<name>A0A917G2K4_9BACI</name>
<protein>
    <submittedName>
        <fullName evidence="1">Uncharacterized protein</fullName>
    </submittedName>
</protein>
<evidence type="ECO:0000313" key="1">
    <source>
        <dbReference type="EMBL" id="GGG18768.1"/>
    </source>
</evidence>
<dbReference type="AlphaFoldDB" id="A0A917G2K4"/>
<comment type="caution">
    <text evidence="1">The sequence shown here is derived from an EMBL/GenBank/DDBJ whole genome shotgun (WGS) entry which is preliminary data.</text>
</comment>
<dbReference type="Proteomes" id="UP000616608">
    <property type="component" value="Unassembled WGS sequence"/>
</dbReference>
<reference evidence="1" key="2">
    <citation type="submission" date="2020-09" db="EMBL/GenBank/DDBJ databases">
        <authorList>
            <person name="Sun Q."/>
            <person name="Zhou Y."/>
        </authorList>
    </citation>
    <scope>NUCLEOTIDE SEQUENCE</scope>
    <source>
        <strain evidence="1">CGMCC 1.15760</strain>
    </source>
</reference>
<proteinExistence type="predicted"/>
<gene>
    <name evidence="1" type="ORF">GCM10007425_11580</name>
</gene>
<dbReference type="RefSeq" id="WP_188614082.1">
    <property type="nucleotide sequence ID" value="NZ_BMJT01000003.1"/>
</dbReference>
<sequence>MERQIREQIAATTMLCSDEIQHFTTTELALHIYLLIQNSNKRNLDEYLQLSDTLQQLTKDIKEVAILLPTIAIHFSNKNEA</sequence>
<accession>A0A917G2K4</accession>
<keyword evidence="2" id="KW-1185">Reference proteome</keyword>
<organism evidence="1 2">
    <name type="scientific">Lysinibacillus alkalisoli</name>
    <dbReference type="NCBI Taxonomy" id="1911548"/>
    <lineage>
        <taxon>Bacteria</taxon>
        <taxon>Bacillati</taxon>
        <taxon>Bacillota</taxon>
        <taxon>Bacilli</taxon>
        <taxon>Bacillales</taxon>
        <taxon>Bacillaceae</taxon>
        <taxon>Lysinibacillus</taxon>
    </lineage>
</organism>
<reference evidence="1" key="1">
    <citation type="journal article" date="2014" name="Int. J. Syst. Evol. Microbiol.">
        <title>Complete genome sequence of Corynebacterium casei LMG S-19264T (=DSM 44701T), isolated from a smear-ripened cheese.</title>
        <authorList>
            <consortium name="US DOE Joint Genome Institute (JGI-PGF)"/>
            <person name="Walter F."/>
            <person name="Albersmeier A."/>
            <person name="Kalinowski J."/>
            <person name="Ruckert C."/>
        </authorList>
    </citation>
    <scope>NUCLEOTIDE SEQUENCE</scope>
    <source>
        <strain evidence="1">CGMCC 1.15760</strain>
    </source>
</reference>
<dbReference type="EMBL" id="BMJT01000003">
    <property type="protein sequence ID" value="GGG18768.1"/>
    <property type="molecule type" value="Genomic_DNA"/>
</dbReference>
<evidence type="ECO:0000313" key="2">
    <source>
        <dbReference type="Proteomes" id="UP000616608"/>
    </source>
</evidence>